<dbReference type="PANTHER" id="PTHR36444:SF3">
    <property type="entry name" value="TRANSCRIPTIONAL ACTIVATOR, PUTATIVE-RELATED"/>
    <property type="match status" value="1"/>
</dbReference>
<proteinExistence type="predicted"/>
<reference evidence="2 3" key="1">
    <citation type="submission" date="2020-08" db="EMBL/GenBank/DDBJ databases">
        <title>Genomic Encyclopedia of Type Strains, Phase IV (KMG-IV): sequencing the most valuable type-strain genomes for metagenomic binning, comparative biology and taxonomic classification.</title>
        <authorList>
            <person name="Goeker M."/>
        </authorList>
    </citation>
    <scope>NUCLEOTIDE SEQUENCE [LARGE SCALE GENOMIC DNA]</scope>
    <source>
        <strain evidence="2 3">DSM 29007</strain>
    </source>
</reference>
<dbReference type="AlphaFoldDB" id="A0A841GNK8"/>
<dbReference type="Proteomes" id="UP000582837">
    <property type="component" value="Unassembled WGS sequence"/>
</dbReference>
<evidence type="ECO:0000259" key="1">
    <source>
        <dbReference type="SMART" id="SM00871"/>
    </source>
</evidence>
<gene>
    <name evidence="2" type="ORF">HNQ61_000513</name>
</gene>
<dbReference type="SUPFAM" id="SSF55136">
    <property type="entry name" value="Probable bacterial effector-binding domain"/>
    <property type="match status" value="1"/>
</dbReference>
<feature type="domain" description="AraC effector-binding" evidence="1">
    <location>
        <begin position="1"/>
        <end position="148"/>
    </location>
</feature>
<dbReference type="InterPro" id="IPR029442">
    <property type="entry name" value="GyrI-like"/>
</dbReference>
<evidence type="ECO:0000313" key="2">
    <source>
        <dbReference type="EMBL" id="MBB6068902.1"/>
    </source>
</evidence>
<organism evidence="2 3">
    <name type="scientific">Longimicrobium terrae</name>
    <dbReference type="NCBI Taxonomy" id="1639882"/>
    <lineage>
        <taxon>Bacteria</taxon>
        <taxon>Pseudomonadati</taxon>
        <taxon>Gemmatimonadota</taxon>
        <taxon>Longimicrobiia</taxon>
        <taxon>Longimicrobiales</taxon>
        <taxon>Longimicrobiaceae</taxon>
        <taxon>Longimicrobium</taxon>
    </lineage>
</organism>
<dbReference type="Pfam" id="PF06445">
    <property type="entry name" value="GyrI-like"/>
    <property type="match status" value="1"/>
</dbReference>
<dbReference type="Gene3D" id="3.20.80.10">
    <property type="entry name" value="Regulatory factor, effector binding domain"/>
    <property type="match status" value="1"/>
</dbReference>
<dbReference type="InterPro" id="IPR053182">
    <property type="entry name" value="YobU-like_regulator"/>
</dbReference>
<sequence>MEDGRAMLLAGLRRVHAFTATSRDIPMQWEEFRRMGPPPGRQGTASYGVICGANMEERSMEYMCAVEVDSLQDVPPEYGRMRITRQRYAVFTHEGGVSKLGDTWGSIWNDWLPRSGYQSAHRPDFERYDERFDPETGSGTVEIWVAVQSA</sequence>
<comment type="caution">
    <text evidence="2">The sequence shown here is derived from an EMBL/GenBank/DDBJ whole genome shotgun (WGS) entry which is preliminary data.</text>
</comment>
<protein>
    <submittedName>
        <fullName evidence="2">Putative transcriptional regulator YdeE</fullName>
    </submittedName>
</protein>
<keyword evidence="3" id="KW-1185">Reference proteome</keyword>
<dbReference type="EMBL" id="JACHIA010000001">
    <property type="protein sequence ID" value="MBB6068902.1"/>
    <property type="molecule type" value="Genomic_DNA"/>
</dbReference>
<dbReference type="SMART" id="SM00871">
    <property type="entry name" value="AraC_E_bind"/>
    <property type="match status" value="1"/>
</dbReference>
<evidence type="ECO:0000313" key="3">
    <source>
        <dbReference type="Proteomes" id="UP000582837"/>
    </source>
</evidence>
<name>A0A841GNK8_9BACT</name>
<accession>A0A841GNK8</accession>
<dbReference type="InterPro" id="IPR010499">
    <property type="entry name" value="AraC_E-bd"/>
</dbReference>
<dbReference type="RefSeq" id="WP_221239642.1">
    <property type="nucleotide sequence ID" value="NZ_JACHIA010000001.1"/>
</dbReference>
<dbReference type="PANTHER" id="PTHR36444">
    <property type="entry name" value="TRANSCRIPTIONAL REGULATOR PROTEIN YOBU-RELATED"/>
    <property type="match status" value="1"/>
</dbReference>
<dbReference type="InterPro" id="IPR011256">
    <property type="entry name" value="Reg_factor_effector_dom_sf"/>
</dbReference>